<gene>
    <name evidence="2" type="ORF">LX12_003904</name>
</gene>
<evidence type="ECO:0000256" key="1">
    <source>
        <dbReference type="SAM" id="Phobius"/>
    </source>
</evidence>
<reference evidence="2 3" key="1">
    <citation type="submission" date="2022-06" db="EMBL/GenBank/DDBJ databases">
        <title>Genomic Encyclopedia of Archaeal and Bacterial Type Strains, Phase II (KMG-II): from individual species to whole genera.</title>
        <authorList>
            <person name="Goeker M."/>
        </authorList>
    </citation>
    <scope>NUCLEOTIDE SEQUENCE [LARGE SCALE GENOMIC DNA]</scope>
    <source>
        <strain evidence="2 3">DSM 45037</strain>
    </source>
</reference>
<evidence type="ECO:0000313" key="2">
    <source>
        <dbReference type="EMBL" id="MCP2162696.1"/>
    </source>
</evidence>
<dbReference type="Proteomes" id="UP001205740">
    <property type="component" value="Unassembled WGS sequence"/>
</dbReference>
<keyword evidence="1" id="KW-0472">Membrane</keyword>
<keyword evidence="3" id="KW-1185">Reference proteome</keyword>
<evidence type="ECO:0000313" key="3">
    <source>
        <dbReference type="Proteomes" id="UP001205740"/>
    </source>
</evidence>
<name>A0ABT1H623_9NOCA</name>
<proteinExistence type="predicted"/>
<sequence>MGQMGDNFRENTASMRRALGKPGAVAFILAVDFLLAAGIVAIYPVTYQGVDCGSWAASQDDSAKSADAQQDLRISQDQLGAALRGDSFSLQATDSTDAVEGCNDARGGMATPVTILVVLAVVSLVVGILRRYQPPSRGEPATD</sequence>
<keyword evidence="1" id="KW-0812">Transmembrane</keyword>
<dbReference type="EMBL" id="JAMTCG010000007">
    <property type="protein sequence ID" value="MCP2162696.1"/>
    <property type="molecule type" value="Genomic_DNA"/>
</dbReference>
<feature type="transmembrane region" description="Helical" evidence="1">
    <location>
        <begin position="24"/>
        <end position="45"/>
    </location>
</feature>
<keyword evidence="1" id="KW-1133">Transmembrane helix</keyword>
<protein>
    <submittedName>
        <fullName evidence="2">Uncharacterized protein</fullName>
    </submittedName>
</protein>
<feature type="transmembrane region" description="Helical" evidence="1">
    <location>
        <begin position="109"/>
        <end position="129"/>
    </location>
</feature>
<accession>A0ABT1H623</accession>
<organism evidence="2 3">
    <name type="scientific">Williamsia serinedens</name>
    <dbReference type="NCBI Taxonomy" id="391736"/>
    <lineage>
        <taxon>Bacteria</taxon>
        <taxon>Bacillati</taxon>
        <taxon>Actinomycetota</taxon>
        <taxon>Actinomycetes</taxon>
        <taxon>Mycobacteriales</taxon>
        <taxon>Nocardiaceae</taxon>
        <taxon>Williamsia</taxon>
    </lineage>
</organism>
<comment type="caution">
    <text evidence="2">The sequence shown here is derived from an EMBL/GenBank/DDBJ whole genome shotgun (WGS) entry which is preliminary data.</text>
</comment>